<dbReference type="InterPro" id="IPR005119">
    <property type="entry name" value="LysR_subst-bd"/>
</dbReference>
<dbReference type="CDD" id="cd08414">
    <property type="entry name" value="PBP2_LTTR_aromatics_like"/>
    <property type="match status" value="1"/>
</dbReference>
<evidence type="ECO:0000256" key="2">
    <source>
        <dbReference type="ARBA" id="ARBA00023015"/>
    </source>
</evidence>
<feature type="domain" description="HTH lysR-type" evidence="5">
    <location>
        <begin position="1"/>
        <end position="58"/>
    </location>
</feature>
<dbReference type="Gene3D" id="3.40.190.10">
    <property type="entry name" value="Periplasmic binding protein-like II"/>
    <property type="match status" value="2"/>
</dbReference>
<evidence type="ECO:0000256" key="1">
    <source>
        <dbReference type="ARBA" id="ARBA00009437"/>
    </source>
</evidence>
<keyword evidence="3" id="KW-0238">DNA-binding</keyword>
<keyword evidence="4" id="KW-0804">Transcription</keyword>
<dbReference type="SUPFAM" id="SSF53850">
    <property type="entry name" value="Periplasmic binding protein-like II"/>
    <property type="match status" value="1"/>
</dbReference>
<gene>
    <name evidence="6" type="ORF">ABXS05_27665</name>
</gene>
<keyword evidence="7" id="KW-1185">Reference proteome</keyword>
<accession>A0ABV3PUL0</accession>
<keyword evidence="2" id="KW-0805">Transcription regulation</keyword>
<dbReference type="SUPFAM" id="SSF46785">
    <property type="entry name" value="Winged helix' DNA-binding domain"/>
    <property type="match status" value="1"/>
</dbReference>
<dbReference type="InterPro" id="IPR036388">
    <property type="entry name" value="WH-like_DNA-bd_sf"/>
</dbReference>
<proteinExistence type="inferred from homology"/>
<dbReference type="Pfam" id="PF03466">
    <property type="entry name" value="LysR_substrate"/>
    <property type="match status" value="1"/>
</dbReference>
<comment type="similarity">
    <text evidence="1">Belongs to the LysR transcriptional regulatory family.</text>
</comment>
<evidence type="ECO:0000259" key="5">
    <source>
        <dbReference type="PROSITE" id="PS50931"/>
    </source>
</evidence>
<comment type="caution">
    <text evidence="6">The sequence shown here is derived from an EMBL/GenBank/DDBJ whole genome shotgun (WGS) entry which is preliminary data.</text>
</comment>
<dbReference type="PANTHER" id="PTHR30346:SF0">
    <property type="entry name" value="HCA OPERON TRANSCRIPTIONAL ACTIVATOR HCAR"/>
    <property type="match status" value="1"/>
</dbReference>
<organism evidence="6 7">
    <name type="scientific">Labrys neptuniae</name>
    <dbReference type="NCBI Taxonomy" id="376174"/>
    <lineage>
        <taxon>Bacteria</taxon>
        <taxon>Pseudomonadati</taxon>
        <taxon>Pseudomonadota</taxon>
        <taxon>Alphaproteobacteria</taxon>
        <taxon>Hyphomicrobiales</taxon>
        <taxon>Xanthobacteraceae</taxon>
        <taxon>Labrys</taxon>
    </lineage>
</organism>
<dbReference type="RefSeq" id="WP_367626084.1">
    <property type="nucleotide sequence ID" value="NZ_JBFNQD010000013.1"/>
</dbReference>
<dbReference type="EMBL" id="JBFNQD010000013">
    <property type="protein sequence ID" value="MEW9309359.1"/>
    <property type="molecule type" value="Genomic_DNA"/>
</dbReference>
<evidence type="ECO:0000256" key="3">
    <source>
        <dbReference type="ARBA" id="ARBA00023125"/>
    </source>
</evidence>
<sequence length="305" mass="33322">MDSRQMRYFVALAETLHFGRAAARLHMTQPPFSRQIANLERELGVQLVERNSRHVTLTQAGERFLADSRAVLAQFEDACRDARLVAEGQKGELRLGFMMHAAHRIVPQIVSCYAGLRPDIRIVLLETTPAEIEHRLLGGELDAAITFAGRPFPQLRTVPVITDHLCLIVPREHALVGRDTIAPHDLAAEDLIAAPATVAPTLREAITGYFEMAGIVPRFRYEPQLQHTIVRLVAARLGVALVPASICDESIVEVVPRALAAAPALKVVLSVPAESGNPAIAPLIDIIREWKGPLAAAMPVAQPTR</sequence>
<evidence type="ECO:0000256" key="4">
    <source>
        <dbReference type="ARBA" id="ARBA00023163"/>
    </source>
</evidence>
<dbReference type="Proteomes" id="UP001555786">
    <property type="component" value="Unassembled WGS sequence"/>
</dbReference>
<dbReference type="InterPro" id="IPR000847">
    <property type="entry name" value="LysR_HTH_N"/>
</dbReference>
<evidence type="ECO:0000313" key="7">
    <source>
        <dbReference type="Proteomes" id="UP001555786"/>
    </source>
</evidence>
<dbReference type="InterPro" id="IPR036390">
    <property type="entry name" value="WH_DNA-bd_sf"/>
</dbReference>
<dbReference type="PROSITE" id="PS50931">
    <property type="entry name" value="HTH_LYSR"/>
    <property type="match status" value="1"/>
</dbReference>
<dbReference type="Pfam" id="PF00126">
    <property type="entry name" value="HTH_1"/>
    <property type="match status" value="1"/>
</dbReference>
<evidence type="ECO:0000313" key="6">
    <source>
        <dbReference type="EMBL" id="MEW9309359.1"/>
    </source>
</evidence>
<protein>
    <submittedName>
        <fullName evidence="6">LysR substrate-binding domain-containing protein</fullName>
    </submittedName>
</protein>
<dbReference type="PANTHER" id="PTHR30346">
    <property type="entry name" value="TRANSCRIPTIONAL DUAL REGULATOR HCAR-RELATED"/>
    <property type="match status" value="1"/>
</dbReference>
<reference evidence="6 7" key="1">
    <citation type="submission" date="2024-07" db="EMBL/GenBank/DDBJ databases">
        <title>Description of Labrys sedimenti sp. nov., isolated from a diclofenac-degrading enrichment culture.</title>
        <authorList>
            <person name="Tancsics A."/>
            <person name="Csepanyi A."/>
        </authorList>
    </citation>
    <scope>NUCLEOTIDE SEQUENCE [LARGE SCALE GENOMIC DNA]</scope>
    <source>
        <strain evidence="6 7">LMG 23578</strain>
    </source>
</reference>
<dbReference type="Gene3D" id="1.10.10.10">
    <property type="entry name" value="Winged helix-like DNA-binding domain superfamily/Winged helix DNA-binding domain"/>
    <property type="match status" value="1"/>
</dbReference>
<dbReference type="PRINTS" id="PR00039">
    <property type="entry name" value="HTHLYSR"/>
</dbReference>
<name>A0ABV3PUL0_9HYPH</name>